<dbReference type="InterPro" id="IPR032675">
    <property type="entry name" value="LRR_dom_sf"/>
</dbReference>
<comment type="caution">
    <text evidence="9">The sequence shown here is derived from an EMBL/GenBank/DDBJ whole genome shotgun (WGS) entry which is preliminary data.</text>
</comment>
<feature type="domain" description="Disease resistance N-terminal" evidence="6">
    <location>
        <begin position="12"/>
        <end position="99"/>
    </location>
</feature>
<keyword evidence="10" id="KW-1185">Reference proteome</keyword>
<proteinExistence type="predicted"/>
<reference evidence="9 10" key="1">
    <citation type="journal article" date="2023" name="G3 (Bethesda)">
        <title>A haplotype-resolved chromosome-scale genome for Quercus rubra L. provides insights into the genetics of adaptive traits for red oak species.</title>
        <authorList>
            <person name="Kapoor B."/>
            <person name="Jenkins J."/>
            <person name="Schmutz J."/>
            <person name="Zhebentyayeva T."/>
            <person name="Kuelheim C."/>
            <person name="Coggeshall M."/>
            <person name="Heim C."/>
            <person name="Lasky J.R."/>
            <person name="Leites L."/>
            <person name="Islam-Faridi N."/>
            <person name="Romero-Severson J."/>
            <person name="DeLeo V.L."/>
            <person name="Lucas S.M."/>
            <person name="Lazic D."/>
            <person name="Gailing O."/>
            <person name="Carlson J."/>
            <person name="Staton M."/>
        </authorList>
    </citation>
    <scope>NUCLEOTIDE SEQUENCE [LARGE SCALE GENOMIC DNA]</scope>
    <source>
        <strain evidence="9">Pseudo-F2</strain>
    </source>
</reference>
<dbReference type="Gene3D" id="3.80.10.10">
    <property type="entry name" value="Ribonuclease Inhibitor"/>
    <property type="match status" value="3"/>
</dbReference>
<dbReference type="InterPro" id="IPR041118">
    <property type="entry name" value="Rx_N"/>
</dbReference>
<dbReference type="SUPFAM" id="SSF52540">
    <property type="entry name" value="P-loop containing nucleoside triphosphate hydrolases"/>
    <property type="match status" value="1"/>
</dbReference>
<dbReference type="GO" id="GO:0043531">
    <property type="term" value="F:ADP binding"/>
    <property type="evidence" value="ECO:0007669"/>
    <property type="project" value="InterPro"/>
</dbReference>
<evidence type="ECO:0000259" key="7">
    <source>
        <dbReference type="Pfam" id="PF23559"/>
    </source>
</evidence>
<keyword evidence="1" id="KW-0677">Repeat</keyword>
<evidence type="ECO:0000256" key="2">
    <source>
        <dbReference type="ARBA" id="ARBA00022741"/>
    </source>
</evidence>
<dbReference type="Proteomes" id="UP001324115">
    <property type="component" value="Unassembled WGS sequence"/>
</dbReference>
<evidence type="ECO:0000256" key="4">
    <source>
        <dbReference type="ARBA" id="ARBA00022840"/>
    </source>
</evidence>
<dbReference type="PRINTS" id="PR00364">
    <property type="entry name" value="DISEASERSIST"/>
</dbReference>
<dbReference type="SUPFAM" id="SSF52058">
    <property type="entry name" value="L domain-like"/>
    <property type="match status" value="2"/>
</dbReference>
<evidence type="ECO:0000259" key="6">
    <source>
        <dbReference type="Pfam" id="PF18052"/>
    </source>
</evidence>
<dbReference type="GO" id="GO:0005524">
    <property type="term" value="F:ATP binding"/>
    <property type="evidence" value="ECO:0007669"/>
    <property type="project" value="UniProtKB-KW"/>
</dbReference>
<evidence type="ECO:0000256" key="1">
    <source>
        <dbReference type="ARBA" id="ARBA00022737"/>
    </source>
</evidence>
<dbReference type="Pfam" id="PF00931">
    <property type="entry name" value="NB-ARC"/>
    <property type="match status" value="1"/>
</dbReference>
<keyword evidence="4" id="KW-0067">ATP-binding</keyword>
<evidence type="ECO:0008006" key="11">
    <source>
        <dbReference type="Google" id="ProtNLM"/>
    </source>
</evidence>
<gene>
    <name evidence="9" type="ORF">RGQ29_016348</name>
</gene>
<evidence type="ECO:0000256" key="3">
    <source>
        <dbReference type="ARBA" id="ARBA00022821"/>
    </source>
</evidence>
<dbReference type="Pfam" id="PF23559">
    <property type="entry name" value="WHD_DRP"/>
    <property type="match status" value="1"/>
</dbReference>
<dbReference type="InterPro" id="IPR002182">
    <property type="entry name" value="NB-ARC"/>
</dbReference>
<organism evidence="9 10">
    <name type="scientific">Quercus rubra</name>
    <name type="common">Northern red oak</name>
    <name type="synonym">Quercus borealis</name>
    <dbReference type="NCBI Taxonomy" id="3512"/>
    <lineage>
        <taxon>Eukaryota</taxon>
        <taxon>Viridiplantae</taxon>
        <taxon>Streptophyta</taxon>
        <taxon>Embryophyta</taxon>
        <taxon>Tracheophyta</taxon>
        <taxon>Spermatophyta</taxon>
        <taxon>Magnoliopsida</taxon>
        <taxon>eudicotyledons</taxon>
        <taxon>Gunneridae</taxon>
        <taxon>Pentapetalae</taxon>
        <taxon>rosids</taxon>
        <taxon>fabids</taxon>
        <taxon>Fagales</taxon>
        <taxon>Fagaceae</taxon>
        <taxon>Quercus</taxon>
    </lineage>
</organism>
<dbReference type="InterPro" id="IPR036388">
    <property type="entry name" value="WH-like_DNA-bd_sf"/>
</dbReference>
<evidence type="ECO:0000259" key="5">
    <source>
        <dbReference type="Pfam" id="PF00931"/>
    </source>
</evidence>
<feature type="domain" description="NB-ARC" evidence="5">
    <location>
        <begin position="176"/>
        <end position="342"/>
    </location>
</feature>
<dbReference type="InterPro" id="IPR055414">
    <property type="entry name" value="LRR_R13L4/SHOC2-like"/>
</dbReference>
<dbReference type="AlphaFoldDB" id="A0AAN7FK02"/>
<dbReference type="EMBL" id="JAXUIC010000004">
    <property type="protein sequence ID" value="KAK4591854.1"/>
    <property type="molecule type" value="Genomic_DNA"/>
</dbReference>
<dbReference type="Gene3D" id="3.40.50.300">
    <property type="entry name" value="P-loop containing nucleotide triphosphate hydrolases"/>
    <property type="match status" value="1"/>
</dbReference>
<evidence type="ECO:0000313" key="9">
    <source>
        <dbReference type="EMBL" id="KAK4591854.1"/>
    </source>
</evidence>
<dbReference type="InterPro" id="IPR038005">
    <property type="entry name" value="RX-like_CC"/>
</dbReference>
<dbReference type="InterPro" id="IPR058922">
    <property type="entry name" value="WHD_DRP"/>
</dbReference>
<evidence type="ECO:0000313" key="10">
    <source>
        <dbReference type="Proteomes" id="UP001324115"/>
    </source>
</evidence>
<dbReference type="Gene3D" id="1.20.5.4130">
    <property type="match status" value="1"/>
</dbReference>
<evidence type="ECO:0000259" key="8">
    <source>
        <dbReference type="Pfam" id="PF23598"/>
    </source>
</evidence>
<dbReference type="InterPro" id="IPR042197">
    <property type="entry name" value="Apaf_helical"/>
</dbReference>
<sequence length="1182" mass="134866">MAEAILFGLAQKMIENLGSQTFQEIGSLWGVKGELEKIKNTVSSIQAVLLDAAEKQSHDHQVKDWLQKLNDAVYEADDLLSEFSTEAMRRRAVSGDKVTKEVRTFFSKSNQLAFRGKMSSKIKAMRQKLNAIAEDRKNFRLEEYHVETNVVSRKREPTHSFVREEKVIGREIDRKAIIELLLDSNVKENVSVIPIVGIGGLGKTTLAQYVYNDEKLKNCFELKMWVFISDVFELKIIIEKIIASVKGKAPKNQEMDHLQMELRKKIDKKKYLLVLDDVWNEDRGKWLNLRDLLMGGSRGSKIIITTRSKLVAKITHTVSPYILKGLSEEQSWSLFEQVAFSKGQVANKPTLVTIGREIVKICQGVPLAITSIGHVLYCEETASEWLLVKDNLLANVIEGNEIFPILKLSYDNLPSHLKNCFAFCSLFPKDYEIDKDTVIQLWIAQGFIQSSNKNQQLEDVGDKYFKDLLSRSFFEEVIDSYGLIKYKMHDLIHDLAESIAGEEYRLIDFHGKNITEKNRHVSCPFFIDLSFIETLKSSVKSNKIRTFLQTCEMYRFNVLDELMLNALILSFRRLRALDLHKLKITRVPNSIGKLIHLKYLDLSFNKNIEILPESITTLLNLQTLKLCSCEGLKELPKDIRELVSLKHLYNDGCDNLSHMPRGLGQMTSLQTLQLFIVSTSSHTGGLGELNELNNLRGTLEISHLERFKEVNSESIVVNLREMQHLEKLKLKWYHQDQVDNNEDEKLLEDLWPHQNLKYLEVHQYNGVKISNWVSSLIYLVDLRIENCKRCQYLPSLYHLLFLKSLRLNTMNDLEYISDNNMSKEVPASSTTLSTPFFPSLKSLTIKACPNLKGWWGRTGRDLVATTSASTPNHQQDQSHNSLPLFPLLSYLWIFNCPKMTSMPLFPNLEESLYLNNVSFKPLQETMSVSSSSLSSSSPLSKLNKMTLVSIEDIESLPAEWALYSLKVLRIWDCPRITSISGAVRYLTSLCDLSITDCEEFDPLRDMHDDGMEWRCLNCLCYLRFSGIPKLKSLPVGLQCISTLGRLSIANCPNLMTLPELTSLEYLEIERCEPNLTSLLEISCLTSLQWLDIGNFPNLITFPESIRNPISLQTLSIYDCPNLTTLPDDAANSSTSSSATATPLFHLNKWEAQNKRRCQYLGMFRTLGTSATSPRLRVISGTC</sequence>
<dbReference type="FunFam" id="1.10.10.10:FF:000322">
    <property type="entry name" value="Probable disease resistance protein At1g63360"/>
    <property type="match status" value="1"/>
</dbReference>
<keyword evidence="2" id="KW-0547">Nucleotide-binding</keyword>
<dbReference type="PANTHER" id="PTHR36766">
    <property type="entry name" value="PLANT BROAD-SPECTRUM MILDEW RESISTANCE PROTEIN RPW8"/>
    <property type="match status" value="1"/>
</dbReference>
<accession>A0AAN7FK02</accession>
<dbReference type="GO" id="GO:0051707">
    <property type="term" value="P:response to other organism"/>
    <property type="evidence" value="ECO:0007669"/>
    <property type="project" value="UniProtKB-ARBA"/>
</dbReference>
<dbReference type="Pfam" id="PF23598">
    <property type="entry name" value="LRR_14"/>
    <property type="match status" value="1"/>
</dbReference>
<protein>
    <recommendedName>
        <fullName evidence="11">CC-NBS-LRR protein</fullName>
    </recommendedName>
</protein>
<dbReference type="Gene3D" id="1.10.10.10">
    <property type="entry name" value="Winged helix-like DNA-binding domain superfamily/Winged helix DNA-binding domain"/>
    <property type="match status" value="1"/>
</dbReference>
<name>A0AAN7FK02_QUERU</name>
<dbReference type="Pfam" id="PF18052">
    <property type="entry name" value="Rx_N"/>
    <property type="match status" value="1"/>
</dbReference>
<dbReference type="CDD" id="cd14798">
    <property type="entry name" value="RX-CC_like"/>
    <property type="match status" value="1"/>
</dbReference>
<feature type="domain" description="Disease resistance R13L4/SHOC-2-like LRR" evidence="8">
    <location>
        <begin position="567"/>
        <end position="846"/>
    </location>
</feature>
<dbReference type="Gene3D" id="1.10.8.430">
    <property type="entry name" value="Helical domain of apoptotic protease-activating factors"/>
    <property type="match status" value="1"/>
</dbReference>
<feature type="domain" description="Disease resistance protein winged helix" evidence="7">
    <location>
        <begin position="426"/>
        <end position="496"/>
    </location>
</feature>
<dbReference type="GO" id="GO:0006952">
    <property type="term" value="P:defense response"/>
    <property type="evidence" value="ECO:0007669"/>
    <property type="project" value="UniProtKB-KW"/>
</dbReference>
<dbReference type="InterPro" id="IPR027417">
    <property type="entry name" value="P-loop_NTPase"/>
</dbReference>
<dbReference type="PANTHER" id="PTHR36766:SF38">
    <property type="entry name" value="DISEASE RESISTANCE PROTEIN RGA3"/>
    <property type="match status" value="1"/>
</dbReference>
<keyword evidence="3" id="KW-0611">Plant defense</keyword>